<reference evidence="1" key="2">
    <citation type="submission" date="2024-06" db="EMBL/GenBank/DDBJ databases">
        <authorList>
            <person name="Plum-Jensen L.E."/>
            <person name="Schramm A."/>
            <person name="Marshall I.P.G."/>
        </authorList>
    </citation>
    <scope>NUCLEOTIDE SEQUENCE</scope>
    <source>
        <strain evidence="1">Rat1</strain>
    </source>
</reference>
<accession>A0AAU8LXV4</accession>
<dbReference type="CDD" id="cd16382">
    <property type="entry name" value="XisI-like"/>
    <property type="match status" value="1"/>
</dbReference>
<evidence type="ECO:0000313" key="1">
    <source>
        <dbReference type="EMBL" id="XCN73840.1"/>
    </source>
</evidence>
<dbReference type="Gene3D" id="3.30.310.110">
    <property type="entry name" value="XisI-like"/>
    <property type="match status" value="1"/>
</dbReference>
<dbReference type="SUPFAM" id="SSF143847">
    <property type="entry name" value="XisI-like"/>
    <property type="match status" value="1"/>
</dbReference>
<organism evidence="1">
    <name type="scientific">Candidatus Electrothrix aestuarii</name>
    <dbReference type="NCBI Taxonomy" id="3062594"/>
    <lineage>
        <taxon>Bacteria</taxon>
        <taxon>Pseudomonadati</taxon>
        <taxon>Thermodesulfobacteriota</taxon>
        <taxon>Desulfobulbia</taxon>
        <taxon>Desulfobulbales</taxon>
        <taxon>Desulfobulbaceae</taxon>
        <taxon>Candidatus Electrothrix</taxon>
    </lineage>
</organism>
<dbReference type="InterPro" id="IPR014968">
    <property type="entry name" value="XisI"/>
</dbReference>
<dbReference type="KEGG" id="eaj:Q3M24_03525"/>
<sequence length="111" mass="12784">MAVKKEYRDVIKSILSEYARHRPTGGEIEMETIFDDIQGRYQLVAFGWQGKKRVHGCLIHIDLKNEKVWLQHDSTDAEIAQQLVEQGISADQIVLGFQPEKYRQHSGFAVN</sequence>
<dbReference type="Pfam" id="PF08869">
    <property type="entry name" value="XisI"/>
    <property type="match status" value="1"/>
</dbReference>
<proteinExistence type="predicted"/>
<dbReference type="AlphaFoldDB" id="A0AAU8LXV4"/>
<gene>
    <name evidence="1" type="ORF">Q3M24_03525</name>
</gene>
<dbReference type="InterPro" id="IPR035943">
    <property type="entry name" value="XisI-like_sf"/>
</dbReference>
<dbReference type="EMBL" id="CP159373">
    <property type="protein sequence ID" value="XCN73840.1"/>
    <property type="molecule type" value="Genomic_DNA"/>
</dbReference>
<name>A0AAU8LXV4_9BACT</name>
<reference evidence="1" key="1">
    <citation type="journal article" date="2024" name="Syst. Appl. Microbiol.">
        <title>First single-strain enrichments of Electrothrix cable bacteria, description of E. aestuarii sp. nov. and E. rattekaaiensis sp. nov., and proposal of a cable bacteria taxonomy following the rules of the SeqCode.</title>
        <authorList>
            <person name="Plum-Jensen L.E."/>
            <person name="Schramm A."/>
            <person name="Marshall I.P.G."/>
        </authorList>
    </citation>
    <scope>NUCLEOTIDE SEQUENCE</scope>
    <source>
        <strain evidence="1">Rat1</strain>
    </source>
</reference>
<protein>
    <submittedName>
        <fullName evidence="1">XisI protein</fullName>
    </submittedName>
</protein>